<comment type="caution">
    <text evidence="1">The sequence shown here is derived from an EMBL/GenBank/DDBJ whole genome shotgun (WGS) entry which is preliminary data.</text>
</comment>
<keyword evidence="2" id="KW-1185">Reference proteome</keyword>
<evidence type="ECO:0000313" key="2">
    <source>
        <dbReference type="Proteomes" id="UP001418637"/>
    </source>
</evidence>
<dbReference type="RefSeq" id="WP_346337426.1">
    <property type="nucleotide sequence ID" value="NZ_JBBYXI010000003.1"/>
</dbReference>
<dbReference type="Proteomes" id="UP001418637">
    <property type="component" value="Unassembled WGS sequence"/>
</dbReference>
<dbReference type="EMBL" id="JBBYXI010000003">
    <property type="protein sequence ID" value="MEN3931396.1"/>
    <property type="molecule type" value="Genomic_DNA"/>
</dbReference>
<organism evidence="1 2">
    <name type="scientific">Hohaiivirga grylli</name>
    <dbReference type="NCBI Taxonomy" id="3133970"/>
    <lineage>
        <taxon>Bacteria</taxon>
        <taxon>Pseudomonadati</taxon>
        <taxon>Pseudomonadota</taxon>
        <taxon>Alphaproteobacteria</taxon>
        <taxon>Hyphomicrobiales</taxon>
        <taxon>Methylobacteriaceae</taxon>
        <taxon>Hohaiivirga</taxon>
    </lineage>
</organism>
<sequence length="80" mass="8986">MTIERFFFSDLCILPTIASALEGYALIRGGDDWTVEEIYLRNIGGTLKPAHDMRLFSLVEEALERDFSKDIIGQCGSSIE</sequence>
<reference evidence="1 2" key="1">
    <citation type="submission" date="2024-04" db="EMBL/GenBank/DDBJ databases">
        <title>A novel species isolated from cricket.</title>
        <authorList>
            <person name="Wang H.-C."/>
        </authorList>
    </citation>
    <scope>NUCLEOTIDE SEQUENCE [LARGE SCALE GENOMIC DNA]</scope>
    <source>
        <strain evidence="1 2">WL0021</strain>
    </source>
</reference>
<name>A0ABV0BM91_9HYPH</name>
<accession>A0ABV0BM91</accession>
<protein>
    <submittedName>
        <fullName evidence="1">Uncharacterized protein</fullName>
    </submittedName>
</protein>
<gene>
    <name evidence="1" type="ORF">WJT86_10045</name>
</gene>
<proteinExistence type="predicted"/>
<evidence type="ECO:0000313" key="1">
    <source>
        <dbReference type="EMBL" id="MEN3931396.1"/>
    </source>
</evidence>